<dbReference type="SUPFAM" id="SSF52540">
    <property type="entry name" value="P-loop containing nucleoside triphosphate hydrolases"/>
    <property type="match status" value="2"/>
</dbReference>
<dbReference type="Gene3D" id="3.40.50.300">
    <property type="entry name" value="P-loop containing nucleotide triphosphate hydrolases"/>
    <property type="match status" value="1"/>
</dbReference>
<dbReference type="InterPro" id="IPR001680">
    <property type="entry name" value="WD40_rpt"/>
</dbReference>
<dbReference type="GeneID" id="63712530"/>
<dbReference type="OrthoDB" id="674604at2759"/>
<dbReference type="PROSITE" id="PS50082">
    <property type="entry name" value="WD_REPEATS_2"/>
    <property type="match status" value="12"/>
</dbReference>
<dbReference type="InterPro" id="IPR055442">
    <property type="entry name" value="Beta-prop_EML-like_2nd"/>
</dbReference>
<feature type="repeat" description="WD" evidence="3">
    <location>
        <begin position="1170"/>
        <end position="1211"/>
    </location>
</feature>
<dbReference type="InterPro" id="IPR027417">
    <property type="entry name" value="P-loop_NTPase"/>
</dbReference>
<evidence type="ECO:0000313" key="7">
    <source>
        <dbReference type="EMBL" id="KXG51256.1"/>
    </source>
</evidence>
<dbReference type="Proteomes" id="UP000070168">
    <property type="component" value="Unassembled WGS sequence"/>
</dbReference>
<dbReference type="SMART" id="SM00320">
    <property type="entry name" value="WD40"/>
    <property type="match status" value="13"/>
</dbReference>
<dbReference type="Pfam" id="PF24883">
    <property type="entry name" value="NPHP3_N"/>
    <property type="match status" value="1"/>
</dbReference>
<protein>
    <submittedName>
        <fullName evidence="7">Uncharacterized protein</fullName>
    </submittedName>
</protein>
<evidence type="ECO:0000256" key="3">
    <source>
        <dbReference type="PROSITE-ProRule" id="PRU00221"/>
    </source>
</evidence>
<feature type="repeat" description="WD" evidence="3">
    <location>
        <begin position="918"/>
        <end position="959"/>
    </location>
</feature>
<feature type="repeat" description="WD" evidence="3">
    <location>
        <begin position="1044"/>
        <end position="1085"/>
    </location>
</feature>
<feature type="repeat" description="WD" evidence="3">
    <location>
        <begin position="703"/>
        <end position="744"/>
    </location>
</feature>
<name>A0A135LQL1_PENPA</name>
<reference evidence="7 8" key="1">
    <citation type="journal article" date="2016" name="BMC Genomics">
        <title>Genome sequencing and secondary metabolism of the postharvest pathogen Penicillium griseofulvum.</title>
        <authorList>
            <person name="Banani H."/>
            <person name="Marcet-Houben M."/>
            <person name="Ballester A.R."/>
            <person name="Abbruscato P."/>
            <person name="Gonzalez-Candelas L."/>
            <person name="Gabaldon T."/>
            <person name="Spadaro D."/>
        </authorList>
    </citation>
    <scope>NUCLEOTIDE SEQUENCE [LARGE SCALE GENOMIC DNA]</scope>
    <source>
        <strain evidence="7 8">PG3</strain>
    </source>
</reference>
<keyword evidence="2" id="KW-0677">Repeat</keyword>
<organism evidence="7 8">
    <name type="scientific">Penicillium patulum</name>
    <name type="common">Penicillium griseofulvum</name>
    <dbReference type="NCBI Taxonomy" id="5078"/>
    <lineage>
        <taxon>Eukaryota</taxon>
        <taxon>Fungi</taxon>
        <taxon>Dikarya</taxon>
        <taxon>Ascomycota</taxon>
        <taxon>Pezizomycotina</taxon>
        <taxon>Eurotiomycetes</taxon>
        <taxon>Eurotiomycetidae</taxon>
        <taxon>Eurotiales</taxon>
        <taxon>Aspergillaceae</taxon>
        <taxon>Penicillium</taxon>
    </lineage>
</organism>
<keyword evidence="1 3" id="KW-0853">WD repeat</keyword>
<dbReference type="CDD" id="cd00200">
    <property type="entry name" value="WD40"/>
    <property type="match status" value="2"/>
</dbReference>
<dbReference type="PRINTS" id="PR00320">
    <property type="entry name" value="GPROTEINBRPT"/>
</dbReference>
<dbReference type="InterPro" id="IPR019775">
    <property type="entry name" value="WD40_repeat_CS"/>
</dbReference>
<dbReference type="PROSITE" id="PS00678">
    <property type="entry name" value="WD_REPEATS_1"/>
    <property type="match status" value="1"/>
</dbReference>
<dbReference type="OMA" id="AHSDWVE"/>
<feature type="domain" description="Azaphilone pigments biosynthesis cluster protein L N-terminal" evidence="4">
    <location>
        <begin position="1"/>
        <end position="134"/>
    </location>
</feature>
<dbReference type="InterPro" id="IPR056884">
    <property type="entry name" value="NPHP3-like_N"/>
</dbReference>
<dbReference type="InterPro" id="IPR031348">
    <property type="entry name" value="PigL_N"/>
</dbReference>
<dbReference type="Pfam" id="PF17111">
    <property type="entry name" value="PigL_N"/>
    <property type="match status" value="1"/>
</dbReference>
<evidence type="ECO:0000256" key="1">
    <source>
        <dbReference type="ARBA" id="ARBA00022574"/>
    </source>
</evidence>
<evidence type="ECO:0000256" key="2">
    <source>
        <dbReference type="ARBA" id="ARBA00022737"/>
    </source>
</evidence>
<feature type="repeat" description="WD" evidence="3">
    <location>
        <begin position="834"/>
        <end position="875"/>
    </location>
</feature>
<proteinExistence type="predicted"/>
<evidence type="ECO:0000259" key="4">
    <source>
        <dbReference type="Pfam" id="PF17111"/>
    </source>
</evidence>
<feature type="domain" description="EML-like second beta-propeller" evidence="5">
    <location>
        <begin position="1053"/>
        <end position="1206"/>
    </location>
</feature>
<gene>
    <name evidence="7" type="ORF">PGRI_095170</name>
</gene>
<dbReference type="InterPro" id="IPR036322">
    <property type="entry name" value="WD40_repeat_dom_sf"/>
</dbReference>
<dbReference type="PROSITE" id="PS50294">
    <property type="entry name" value="WD_REPEATS_REGION"/>
    <property type="match status" value="12"/>
</dbReference>
<dbReference type="InterPro" id="IPR020472">
    <property type="entry name" value="WD40_PAC1"/>
</dbReference>
<keyword evidence="8" id="KW-1185">Reference proteome</keyword>
<feature type="repeat" description="WD" evidence="3">
    <location>
        <begin position="1002"/>
        <end position="1043"/>
    </location>
</feature>
<dbReference type="STRING" id="5078.A0A135LQL1"/>
<feature type="repeat" description="WD" evidence="3">
    <location>
        <begin position="1086"/>
        <end position="1127"/>
    </location>
</feature>
<feature type="repeat" description="WD" evidence="3">
    <location>
        <begin position="876"/>
        <end position="917"/>
    </location>
</feature>
<dbReference type="RefSeq" id="XP_040649792.1">
    <property type="nucleotide sequence ID" value="XM_040797230.1"/>
</dbReference>
<feature type="domain" description="Nephrocystin 3-like N-terminal" evidence="6">
    <location>
        <begin position="152"/>
        <end position="311"/>
    </location>
</feature>
<dbReference type="Pfam" id="PF00400">
    <property type="entry name" value="WD40"/>
    <property type="match status" value="9"/>
</dbReference>
<dbReference type="InterPro" id="IPR015943">
    <property type="entry name" value="WD40/YVTN_repeat-like_dom_sf"/>
</dbReference>
<evidence type="ECO:0000259" key="5">
    <source>
        <dbReference type="Pfam" id="PF23414"/>
    </source>
</evidence>
<dbReference type="Pfam" id="PF23414">
    <property type="entry name" value="Beta-prop_EML_2"/>
    <property type="match status" value="1"/>
</dbReference>
<comment type="caution">
    <text evidence="7">The sequence shown here is derived from an EMBL/GenBank/DDBJ whole genome shotgun (WGS) entry which is preliminary data.</text>
</comment>
<dbReference type="Gene3D" id="2.130.10.10">
    <property type="entry name" value="YVTN repeat-like/Quinoprotein amine dehydrogenase"/>
    <property type="match status" value="5"/>
</dbReference>
<feature type="repeat" description="WD" evidence="3">
    <location>
        <begin position="792"/>
        <end position="833"/>
    </location>
</feature>
<dbReference type="PANTHER" id="PTHR19848">
    <property type="entry name" value="WD40 REPEAT PROTEIN"/>
    <property type="match status" value="1"/>
</dbReference>
<dbReference type="EMBL" id="LHQR01000033">
    <property type="protein sequence ID" value="KXG51256.1"/>
    <property type="molecule type" value="Genomic_DNA"/>
</dbReference>
<dbReference type="PANTHER" id="PTHR19848:SF8">
    <property type="entry name" value="F-BOX AND WD REPEAT DOMAIN CONTAINING 7"/>
    <property type="match status" value="1"/>
</dbReference>
<feature type="repeat" description="WD" evidence="3">
    <location>
        <begin position="745"/>
        <end position="786"/>
    </location>
</feature>
<dbReference type="SUPFAM" id="SSF50978">
    <property type="entry name" value="WD40 repeat-like"/>
    <property type="match status" value="2"/>
</dbReference>
<feature type="repeat" description="WD" evidence="3">
    <location>
        <begin position="1128"/>
        <end position="1169"/>
    </location>
</feature>
<evidence type="ECO:0000259" key="6">
    <source>
        <dbReference type="Pfam" id="PF24883"/>
    </source>
</evidence>
<feature type="repeat" description="WD" evidence="3">
    <location>
        <begin position="960"/>
        <end position="1001"/>
    </location>
</feature>
<sequence>MDPLSGAASVIAVIQLTGSIVQICGKYLNNVKNTTQDIRRFQEKITALAQVLQSLDELIRHNGNKFTTTEDLVDNIAKCSSALTKLKAKIDTERTQIGIRKWGFRAFKWPLTRQEVYDAIMELEWYKTTFALSLQVDQTECLPGTRIDLLREIDEWAKLPHGKCIFWLNGMAGTGKSTISQTIASRLKEQQLLGASFFFKRGEEDRGTAKKLFSTLIEQLVINLPQILPHVQKAIDDDPNISEKVLREQFEKLLLVPLFGMNQREDTTIRVIVIDALDECDLEDDIRVILRLLPQVQKSTSIRLRFLLTSRPELPIRLGFEGIANAYQDLILHEIENPVIEHDLSLYFEDQLLRLRQSRSFPPDWPGHAATKKLVDRACPLFIAAATLCRFIGDAKWNPQKRLAAILTDQLTYVSKMDSTYIPVLKQLLTGQDETESQQLLEEFKDIVGSIIILATPLSIKSLSHLVGREPDDIKYRLDHLHSVLSVPNDYDTPVRLLHLSFRDFLLDHRKEISKFWIDEKYANRRLTAQCLQIMQGSLRRNLCNLPNEGTQCNEISKDSIQEYIPPELKYACRYWVHHLVQCRSFTNVIHDTVLFLHTHFLHWVEAMSLLGLMSEILGILDRLVMAVSDCSSITLDFLHGAKRFILKNLQIVDQAPLQVYCAGLIFAPRTAIIRRVFEHELPAWICQLPQVEEGWGAQLQTLEDHSSSVQSVAFSPNGRLLASGSNDETVCLWDSATGVLMQTLKGHSSSVQSVAFSPNGRLLASASSDGTVRLWDAATGALMQTLEIQTYKGHLGFLCSVAFSPDGCLLASGSGDMTVCLWDPVTGALTQTLRGHSGWVRSVAFSPDGRLLASGSDDKTVRLWDPAIGALIQTLGAHLGSIQSVAFSPNSRLLVSGSNDKTMRLWDPVTGVIIQTLEESLGSVQSVAFSPDGRLLASGSSDMIICLWDPATGALLQTLGGHSGWVRSVAFSPDSRLLASGSDDDTVRLWDPATGVVIQTQEGHSDFVWSVAFSPDGRLLASGSGDMTVCLWDPATGALLQTLGGHSGWVRSVAFSPDGRLLASGSDDNTVRLWDPETGALIQTLRGHSGWVRSVAFSPDGHLLASGSNDEIVCLWDSATGALIQTLNGHSEWVRSVAFSPDGCLLASGSNDKTIRLWDSAAGALIQTLNGHSGWVQSVAFSPDGRLLATSSGDKTVRIWDPATGGLMHTLEGFSSWVRSVAFSPDGLYLTTDYCTLDINSGRLIHTLHAPQVNLGISIEHEKWITVNGENVLWLPVECRPSCFKVHGNIVALGHASGQVSFIGFCM</sequence>
<accession>A0A135LQL1</accession>
<evidence type="ECO:0000313" key="8">
    <source>
        <dbReference type="Proteomes" id="UP000070168"/>
    </source>
</evidence>